<dbReference type="Proteomes" id="UP000729402">
    <property type="component" value="Unassembled WGS sequence"/>
</dbReference>
<sequence>MELAKVADLLAFVLSANSLYNCDSSSPIDDFGSQCLSVFRAMGLPSTVVFIRDLPSDNKKLGFPSLSPSSRSSRRHLACAHANSRRRARACVRDVPALARTATRRARVYSRCRRSRPRLVPPRVGPSSSADLRPSPAASHTALRR</sequence>
<reference evidence="3" key="1">
    <citation type="journal article" date="2021" name="bioRxiv">
        <title>Whole Genome Assembly and Annotation of Northern Wild Rice, Zizania palustris L., Supports a Whole Genome Duplication in the Zizania Genus.</title>
        <authorList>
            <person name="Haas M."/>
            <person name="Kono T."/>
            <person name="Macchietto M."/>
            <person name="Millas R."/>
            <person name="McGilp L."/>
            <person name="Shao M."/>
            <person name="Duquette J."/>
            <person name="Hirsch C.N."/>
            <person name="Kimball J."/>
        </authorList>
    </citation>
    <scope>NUCLEOTIDE SEQUENCE</scope>
    <source>
        <tissue evidence="3">Fresh leaf tissue</tissue>
    </source>
</reference>
<keyword evidence="2" id="KW-0732">Signal</keyword>
<accession>A0A8J5WCY0</accession>
<dbReference type="EMBL" id="JAAALK010000082">
    <property type="protein sequence ID" value="KAG8088568.1"/>
    <property type="molecule type" value="Genomic_DNA"/>
</dbReference>
<reference evidence="3" key="2">
    <citation type="submission" date="2021-02" db="EMBL/GenBank/DDBJ databases">
        <authorList>
            <person name="Kimball J.A."/>
            <person name="Haas M.W."/>
            <person name="Macchietto M."/>
            <person name="Kono T."/>
            <person name="Duquette J."/>
            <person name="Shao M."/>
        </authorList>
    </citation>
    <scope>NUCLEOTIDE SEQUENCE</scope>
    <source>
        <tissue evidence="3">Fresh leaf tissue</tissue>
    </source>
</reference>
<name>A0A8J5WCY0_ZIZPA</name>
<evidence type="ECO:0000256" key="1">
    <source>
        <dbReference type="SAM" id="MobiDB-lite"/>
    </source>
</evidence>
<gene>
    <name evidence="3" type="ORF">GUJ93_ZPchr0010g10870</name>
</gene>
<feature type="compositionally biased region" description="Basic residues" evidence="1">
    <location>
        <begin position="72"/>
        <end position="81"/>
    </location>
</feature>
<feature type="signal peptide" evidence="2">
    <location>
        <begin position="1"/>
        <end position="18"/>
    </location>
</feature>
<proteinExistence type="predicted"/>
<feature type="region of interest" description="Disordered" evidence="1">
    <location>
        <begin position="113"/>
        <end position="145"/>
    </location>
</feature>
<keyword evidence="4" id="KW-1185">Reference proteome</keyword>
<organism evidence="3 4">
    <name type="scientific">Zizania palustris</name>
    <name type="common">Northern wild rice</name>
    <dbReference type="NCBI Taxonomy" id="103762"/>
    <lineage>
        <taxon>Eukaryota</taxon>
        <taxon>Viridiplantae</taxon>
        <taxon>Streptophyta</taxon>
        <taxon>Embryophyta</taxon>
        <taxon>Tracheophyta</taxon>
        <taxon>Spermatophyta</taxon>
        <taxon>Magnoliopsida</taxon>
        <taxon>Liliopsida</taxon>
        <taxon>Poales</taxon>
        <taxon>Poaceae</taxon>
        <taxon>BOP clade</taxon>
        <taxon>Oryzoideae</taxon>
        <taxon>Oryzeae</taxon>
        <taxon>Zizaniinae</taxon>
        <taxon>Zizania</taxon>
    </lineage>
</organism>
<dbReference type="AlphaFoldDB" id="A0A8J5WCY0"/>
<evidence type="ECO:0000313" key="4">
    <source>
        <dbReference type="Proteomes" id="UP000729402"/>
    </source>
</evidence>
<protein>
    <submittedName>
        <fullName evidence="3">Uncharacterized protein</fullName>
    </submittedName>
</protein>
<feature type="chain" id="PRO_5035156913" evidence="2">
    <location>
        <begin position="19"/>
        <end position="145"/>
    </location>
</feature>
<feature type="region of interest" description="Disordered" evidence="1">
    <location>
        <begin position="62"/>
        <end position="81"/>
    </location>
</feature>
<dbReference type="OrthoDB" id="119302at2759"/>
<evidence type="ECO:0000256" key="2">
    <source>
        <dbReference type="SAM" id="SignalP"/>
    </source>
</evidence>
<comment type="caution">
    <text evidence="3">The sequence shown here is derived from an EMBL/GenBank/DDBJ whole genome shotgun (WGS) entry which is preliminary data.</text>
</comment>
<evidence type="ECO:0000313" key="3">
    <source>
        <dbReference type="EMBL" id="KAG8088568.1"/>
    </source>
</evidence>